<evidence type="ECO:0000313" key="1">
    <source>
        <dbReference type="EMBL" id="KAF2870285.1"/>
    </source>
</evidence>
<evidence type="ECO:0000313" key="2">
    <source>
        <dbReference type="Proteomes" id="UP000481861"/>
    </source>
</evidence>
<dbReference type="Proteomes" id="UP000481861">
    <property type="component" value="Unassembled WGS sequence"/>
</dbReference>
<accession>A0A7C8MM37</accession>
<keyword evidence="2" id="KW-1185">Reference proteome</keyword>
<proteinExistence type="predicted"/>
<gene>
    <name evidence="1" type="ORF">BDV95DRAFT_620048</name>
</gene>
<reference evidence="1 2" key="1">
    <citation type="submission" date="2020-01" db="EMBL/GenBank/DDBJ databases">
        <authorList>
            <consortium name="DOE Joint Genome Institute"/>
            <person name="Haridas S."/>
            <person name="Albert R."/>
            <person name="Binder M."/>
            <person name="Bloem J."/>
            <person name="Labutti K."/>
            <person name="Salamov A."/>
            <person name="Andreopoulos B."/>
            <person name="Baker S.E."/>
            <person name="Barry K."/>
            <person name="Bills G."/>
            <person name="Bluhm B.H."/>
            <person name="Cannon C."/>
            <person name="Castanera R."/>
            <person name="Culley D.E."/>
            <person name="Daum C."/>
            <person name="Ezra D."/>
            <person name="Gonzalez J.B."/>
            <person name="Henrissat B."/>
            <person name="Kuo A."/>
            <person name="Liang C."/>
            <person name="Lipzen A."/>
            <person name="Lutzoni F."/>
            <person name="Magnuson J."/>
            <person name="Mondo S."/>
            <person name="Nolan M."/>
            <person name="Ohm R."/>
            <person name="Pangilinan J."/>
            <person name="Park H.-J.H."/>
            <person name="Ramirez L."/>
            <person name="Alfaro M."/>
            <person name="Sun H."/>
            <person name="Tritt A."/>
            <person name="Yoshinaga Y."/>
            <person name="Zwiers L.-H.L."/>
            <person name="Turgeon B.G."/>
            <person name="Goodwin S.B."/>
            <person name="Spatafora J.W."/>
            <person name="Crous P.W."/>
            <person name="Grigoriev I.V."/>
        </authorList>
    </citation>
    <scope>NUCLEOTIDE SEQUENCE [LARGE SCALE GENOMIC DNA]</scope>
    <source>
        <strain evidence="1 2">CBS 611.86</strain>
    </source>
</reference>
<protein>
    <submittedName>
        <fullName evidence="1">Uncharacterized protein</fullName>
    </submittedName>
</protein>
<organism evidence="1 2">
    <name type="scientific">Massariosphaeria phaeospora</name>
    <dbReference type="NCBI Taxonomy" id="100035"/>
    <lineage>
        <taxon>Eukaryota</taxon>
        <taxon>Fungi</taxon>
        <taxon>Dikarya</taxon>
        <taxon>Ascomycota</taxon>
        <taxon>Pezizomycotina</taxon>
        <taxon>Dothideomycetes</taxon>
        <taxon>Pleosporomycetidae</taxon>
        <taxon>Pleosporales</taxon>
        <taxon>Pleosporales incertae sedis</taxon>
        <taxon>Massariosphaeria</taxon>
    </lineage>
</organism>
<feature type="non-terminal residue" evidence="1">
    <location>
        <position position="1"/>
    </location>
</feature>
<dbReference type="AlphaFoldDB" id="A0A7C8MM37"/>
<dbReference type="EMBL" id="JAADJZ010000014">
    <property type="protein sequence ID" value="KAF2870285.1"/>
    <property type="molecule type" value="Genomic_DNA"/>
</dbReference>
<comment type="caution">
    <text evidence="1">The sequence shown here is derived from an EMBL/GenBank/DDBJ whole genome shotgun (WGS) entry which is preliminary data.</text>
</comment>
<name>A0A7C8MM37_9PLEO</name>
<sequence>HHLSLKCSNICTGLFRSSLCRWRTCGCTCSRQLPHVFSVPLRGPDCSYQCPCRWLHGRGRTQHIVCCGGSLQFTSTSGIGLTGAEPQLHASAGT</sequence>